<dbReference type="EMBL" id="CAJNAQ010000002">
    <property type="protein sequence ID" value="CAE6487635.1"/>
    <property type="molecule type" value="Genomic_DNA"/>
</dbReference>
<gene>
    <name evidence="1" type="ORF">NUZ5A_20345</name>
</gene>
<comment type="caution">
    <text evidence="1">The sequence shown here is derived from an EMBL/GenBank/DDBJ whole genome shotgun (WGS) entry which is preliminary data.</text>
</comment>
<proteinExistence type="predicted"/>
<accession>A0A812F1E1</accession>
<dbReference type="AlphaFoldDB" id="A0A812F1E1"/>
<reference evidence="1" key="1">
    <citation type="submission" date="2021-02" db="EMBL/GenBank/DDBJ databases">
        <authorList>
            <person name="Han P."/>
        </authorList>
    </citation>
    <scope>NUCLEOTIDE SEQUENCE</scope>
    <source>
        <strain evidence="1">Candidatus Nitrosotenuis uzonensis 5A</strain>
    </source>
</reference>
<protein>
    <submittedName>
        <fullName evidence="1">Uncharacterized protein</fullName>
    </submittedName>
</protein>
<dbReference type="Proteomes" id="UP000655759">
    <property type="component" value="Unassembled WGS sequence"/>
</dbReference>
<organism evidence="1 2">
    <name type="scientific">Candidatus Nitrosotenuis uzonensis</name>
    <dbReference type="NCBI Taxonomy" id="1407055"/>
    <lineage>
        <taxon>Archaea</taxon>
        <taxon>Nitrososphaerota</taxon>
        <taxon>Candidatus Nitrosotenuis</taxon>
    </lineage>
</organism>
<evidence type="ECO:0000313" key="1">
    <source>
        <dbReference type="EMBL" id="CAE6487635.1"/>
    </source>
</evidence>
<evidence type="ECO:0000313" key="2">
    <source>
        <dbReference type="Proteomes" id="UP000655759"/>
    </source>
</evidence>
<name>A0A812F1E1_9ARCH</name>
<sequence length="113" mass="12997">MKMSEIEDSFDEYKERLSGMLENKIDVDLAMKIMYLERKLPDVEPKVELDIRMSSESNTLSFLHKINQKFGFQTSARHNHLTAVGRINMDKLAKLASNQEIEWITGSATPASY</sequence>